<reference evidence="1 2" key="1">
    <citation type="submission" date="2018-01" db="EMBL/GenBank/DDBJ databases">
        <title>Whole genome sequencing of Histamine producing bacteria.</title>
        <authorList>
            <person name="Butler K."/>
        </authorList>
    </citation>
    <scope>NUCLEOTIDE SEQUENCE [LARGE SCALE GENOMIC DNA]</scope>
    <source>
        <strain evidence="1 2">JCM 12947</strain>
    </source>
</reference>
<organism evidence="1 2">
    <name type="scientific">Photobacterium frigidiphilum</name>
    <dbReference type="NCBI Taxonomy" id="264736"/>
    <lineage>
        <taxon>Bacteria</taxon>
        <taxon>Pseudomonadati</taxon>
        <taxon>Pseudomonadota</taxon>
        <taxon>Gammaproteobacteria</taxon>
        <taxon>Vibrionales</taxon>
        <taxon>Vibrionaceae</taxon>
        <taxon>Photobacterium</taxon>
    </lineage>
</organism>
<gene>
    <name evidence="1" type="ORF">C9J12_05375</name>
</gene>
<evidence type="ECO:0000313" key="1">
    <source>
        <dbReference type="EMBL" id="PSU50169.1"/>
    </source>
</evidence>
<comment type="caution">
    <text evidence="1">The sequence shown here is derived from an EMBL/GenBank/DDBJ whole genome shotgun (WGS) entry which is preliminary data.</text>
</comment>
<protein>
    <submittedName>
        <fullName evidence="1">Uncharacterized protein</fullName>
    </submittedName>
</protein>
<name>A0A2T3JMB3_9GAMM</name>
<dbReference type="EMBL" id="PYMJ01000004">
    <property type="protein sequence ID" value="PSU50169.1"/>
    <property type="molecule type" value="Genomic_DNA"/>
</dbReference>
<dbReference type="OrthoDB" id="8605335at2"/>
<keyword evidence="2" id="KW-1185">Reference proteome</keyword>
<dbReference type="RefSeq" id="WP_107241784.1">
    <property type="nucleotide sequence ID" value="NZ_PYMJ01000004.1"/>
</dbReference>
<dbReference type="Proteomes" id="UP000240987">
    <property type="component" value="Unassembled WGS sequence"/>
</dbReference>
<accession>A0A2T3JMB3</accession>
<proteinExistence type="predicted"/>
<evidence type="ECO:0000313" key="2">
    <source>
        <dbReference type="Proteomes" id="UP000240987"/>
    </source>
</evidence>
<dbReference type="AlphaFoldDB" id="A0A2T3JMB3"/>
<sequence>MNDLYTYITATKGETTELKLVSHESVDTSYKDQGIEVDCTESLFTFSNGVIIKHCIESELFEANEQACPECWISYEVISELGNTLVQPKRKTFINHCQESFWLKINKQHVNT</sequence>